<evidence type="ECO:0000256" key="4">
    <source>
        <dbReference type="ARBA" id="ARBA00022723"/>
    </source>
</evidence>
<keyword evidence="1" id="KW-0813">Transport</keyword>
<sequence length="356" mass="38742">MKRRNGVMISSLFLYVTVCLIAQLGAANVVLMGNNLTLSFDDIEANFAPGVKGTGVNGVVYTAEPLNACTPLTTKAFKGPPSPFALIIRGGCPFDDKVRNAQDAGFKAAIVYDNENSGVLVSKFHAACVDLWLTSWRTFCPVCKRDARNGVSDIPASETTPLLASAARLPSQSSSFRSSVAVSPPRAISRHPSTQSVSRAYSVSSTPYSLNPLRSYTNSPTIGGVGCICNGGDIFVIVVLTLEVEVVVDGASFSHRRRRARGSRIYYPRYMSSESNATSLVKVVVGDATGHGRRAMSDELQGARWGKKRSEMSRPPRRAACARDGRWRRRPGEARARSRGRRRRGAGRWSGLRRRR</sequence>
<keyword evidence="12" id="KW-0325">Glycoprotein</keyword>
<evidence type="ECO:0000259" key="17">
    <source>
        <dbReference type="Pfam" id="PF02225"/>
    </source>
</evidence>
<evidence type="ECO:0000256" key="11">
    <source>
        <dbReference type="ARBA" id="ARBA00023157"/>
    </source>
</evidence>
<dbReference type="Gene3D" id="3.50.30.30">
    <property type="match status" value="1"/>
</dbReference>
<evidence type="ECO:0000256" key="1">
    <source>
        <dbReference type="ARBA" id="ARBA00022448"/>
    </source>
</evidence>
<feature type="compositionally biased region" description="Basic residues" evidence="15">
    <location>
        <begin position="337"/>
        <end position="356"/>
    </location>
</feature>
<evidence type="ECO:0000256" key="15">
    <source>
        <dbReference type="SAM" id="MobiDB-lite"/>
    </source>
</evidence>
<comment type="caution">
    <text evidence="18">The sequence shown here is derived from an EMBL/GenBank/DDBJ whole genome shotgun (WGS) entry which is preliminary data.</text>
</comment>
<dbReference type="CDD" id="cd02123">
    <property type="entry name" value="PA_C_RZF_like"/>
    <property type="match status" value="1"/>
</dbReference>
<evidence type="ECO:0000256" key="2">
    <source>
        <dbReference type="ARBA" id="ARBA00022554"/>
    </source>
</evidence>
<dbReference type="Proteomes" id="UP001054889">
    <property type="component" value="Unassembled WGS sequence"/>
</dbReference>
<evidence type="ECO:0000256" key="14">
    <source>
        <dbReference type="ARBA" id="ARBA00060484"/>
    </source>
</evidence>
<feature type="domain" description="PA" evidence="17">
    <location>
        <begin position="60"/>
        <end position="117"/>
    </location>
</feature>
<feature type="signal peptide" evidence="16">
    <location>
        <begin position="1"/>
        <end position="27"/>
    </location>
</feature>
<evidence type="ECO:0000256" key="9">
    <source>
        <dbReference type="ARBA" id="ARBA00022989"/>
    </source>
</evidence>
<dbReference type="InterPro" id="IPR003137">
    <property type="entry name" value="PA_domain"/>
</dbReference>
<accession>A0AAV5CRJ2</accession>
<dbReference type="GO" id="GO:0012505">
    <property type="term" value="C:endomembrane system"/>
    <property type="evidence" value="ECO:0007669"/>
    <property type="project" value="UniProtKB-SubCell"/>
</dbReference>
<dbReference type="InterPro" id="IPR046450">
    <property type="entry name" value="PA_dom_sf"/>
</dbReference>
<evidence type="ECO:0000313" key="18">
    <source>
        <dbReference type="EMBL" id="GJN01229.1"/>
    </source>
</evidence>
<feature type="chain" id="PRO_5043831481" description="PA domain-containing protein" evidence="16">
    <location>
        <begin position="28"/>
        <end position="356"/>
    </location>
</feature>
<evidence type="ECO:0000256" key="7">
    <source>
        <dbReference type="ARBA" id="ARBA00022833"/>
    </source>
</evidence>
<evidence type="ECO:0000256" key="12">
    <source>
        <dbReference type="ARBA" id="ARBA00023180"/>
    </source>
</evidence>
<dbReference type="PANTHER" id="PTHR47168">
    <property type="entry name" value="RING ZINC FINGER DOMAIN SUPERFAMILY PROTEIN-RELATED"/>
    <property type="match status" value="1"/>
</dbReference>
<keyword evidence="4" id="KW-0479">Metal-binding</keyword>
<keyword evidence="19" id="KW-1185">Reference proteome</keyword>
<dbReference type="InterPro" id="IPR051653">
    <property type="entry name" value="E3_ligase_sorting_rcpt"/>
</dbReference>
<evidence type="ECO:0000256" key="16">
    <source>
        <dbReference type="SAM" id="SignalP"/>
    </source>
</evidence>
<dbReference type="Pfam" id="PF02225">
    <property type="entry name" value="PA"/>
    <property type="match status" value="1"/>
</dbReference>
<keyword evidence="8" id="KW-0653">Protein transport</keyword>
<evidence type="ECO:0000256" key="6">
    <source>
        <dbReference type="ARBA" id="ARBA00022771"/>
    </source>
</evidence>
<evidence type="ECO:0000256" key="10">
    <source>
        <dbReference type="ARBA" id="ARBA00023136"/>
    </source>
</evidence>
<keyword evidence="7" id="KW-0862">Zinc</keyword>
<dbReference type="InterPro" id="IPR044744">
    <property type="entry name" value="ZNRF4/RNF13/RNF167_PA"/>
</dbReference>
<dbReference type="FunFam" id="3.50.30.30:FF:000020">
    <property type="entry name" value="Receptor homology region transmembrane domain-and RING domain-containing protein 2"/>
    <property type="match status" value="1"/>
</dbReference>
<evidence type="ECO:0000256" key="13">
    <source>
        <dbReference type="ARBA" id="ARBA00046288"/>
    </source>
</evidence>
<dbReference type="EMBL" id="BQKI01000009">
    <property type="protein sequence ID" value="GJN01229.1"/>
    <property type="molecule type" value="Genomic_DNA"/>
</dbReference>
<keyword evidence="2" id="KW-0926">Vacuole</keyword>
<keyword evidence="10" id="KW-0472">Membrane</keyword>
<dbReference type="PANTHER" id="PTHR47168:SF5">
    <property type="entry name" value="RING-TYPE DOMAIN-CONTAINING PROTEIN"/>
    <property type="match status" value="1"/>
</dbReference>
<dbReference type="GO" id="GO:0008270">
    <property type="term" value="F:zinc ion binding"/>
    <property type="evidence" value="ECO:0007669"/>
    <property type="project" value="UniProtKB-KW"/>
</dbReference>
<dbReference type="GO" id="GO:0032586">
    <property type="term" value="C:protein storage vacuole membrane"/>
    <property type="evidence" value="ECO:0007669"/>
    <property type="project" value="UniProtKB-SubCell"/>
</dbReference>
<reference evidence="18" key="1">
    <citation type="journal article" date="2018" name="DNA Res.">
        <title>Multiple hybrid de novo genome assembly of finger millet, an orphan allotetraploid crop.</title>
        <authorList>
            <person name="Hatakeyama M."/>
            <person name="Aluri S."/>
            <person name="Balachadran M.T."/>
            <person name="Sivarajan S.R."/>
            <person name="Patrignani A."/>
            <person name="Gruter S."/>
            <person name="Poveda L."/>
            <person name="Shimizu-Inatsugi R."/>
            <person name="Baeten J."/>
            <person name="Francoijs K.J."/>
            <person name="Nataraja K.N."/>
            <person name="Reddy Y.A.N."/>
            <person name="Phadnis S."/>
            <person name="Ravikumar R.L."/>
            <person name="Schlapbach R."/>
            <person name="Sreeman S.M."/>
            <person name="Shimizu K.K."/>
        </authorList>
    </citation>
    <scope>NUCLEOTIDE SEQUENCE</scope>
</reference>
<keyword evidence="3" id="KW-0812">Transmembrane</keyword>
<keyword evidence="6" id="KW-0863">Zinc-finger</keyword>
<dbReference type="SUPFAM" id="SSF57850">
    <property type="entry name" value="RING/U-box"/>
    <property type="match status" value="1"/>
</dbReference>
<name>A0AAV5CRJ2_ELECO</name>
<evidence type="ECO:0000313" key="19">
    <source>
        <dbReference type="Proteomes" id="UP001054889"/>
    </source>
</evidence>
<gene>
    <name evidence="18" type="primary">ga18476</name>
    <name evidence="18" type="ORF">PR202_ga18476</name>
</gene>
<evidence type="ECO:0000256" key="5">
    <source>
        <dbReference type="ARBA" id="ARBA00022729"/>
    </source>
</evidence>
<protein>
    <recommendedName>
        <fullName evidence="17">PA domain-containing protein</fullName>
    </recommendedName>
</protein>
<keyword evidence="11" id="KW-1015">Disulfide bond</keyword>
<dbReference type="GO" id="GO:0015031">
    <property type="term" value="P:protein transport"/>
    <property type="evidence" value="ECO:0007669"/>
    <property type="project" value="UniProtKB-KW"/>
</dbReference>
<reference evidence="18" key="2">
    <citation type="submission" date="2021-12" db="EMBL/GenBank/DDBJ databases">
        <title>Resequencing data analysis of finger millet.</title>
        <authorList>
            <person name="Hatakeyama M."/>
            <person name="Aluri S."/>
            <person name="Balachadran M.T."/>
            <person name="Sivarajan S.R."/>
            <person name="Poveda L."/>
            <person name="Shimizu-Inatsugi R."/>
            <person name="Schlapbach R."/>
            <person name="Sreeman S.M."/>
            <person name="Shimizu K.K."/>
        </authorList>
    </citation>
    <scope>NUCLEOTIDE SEQUENCE</scope>
</reference>
<comment type="subcellular location">
    <subcellularLocation>
        <location evidence="13">Endomembrane system</location>
        <topology evidence="13">Single-pass type I membrane protein</topology>
    </subcellularLocation>
    <subcellularLocation>
        <location evidence="14">Protein storage vacuole membrane</location>
    </subcellularLocation>
</comment>
<feature type="compositionally biased region" description="Basic and acidic residues" evidence="15">
    <location>
        <begin position="321"/>
        <end position="336"/>
    </location>
</feature>
<feature type="region of interest" description="Disordered" evidence="15">
    <location>
        <begin position="295"/>
        <end position="356"/>
    </location>
</feature>
<organism evidence="18 19">
    <name type="scientific">Eleusine coracana subsp. coracana</name>
    <dbReference type="NCBI Taxonomy" id="191504"/>
    <lineage>
        <taxon>Eukaryota</taxon>
        <taxon>Viridiplantae</taxon>
        <taxon>Streptophyta</taxon>
        <taxon>Embryophyta</taxon>
        <taxon>Tracheophyta</taxon>
        <taxon>Spermatophyta</taxon>
        <taxon>Magnoliopsida</taxon>
        <taxon>Liliopsida</taxon>
        <taxon>Poales</taxon>
        <taxon>Poaceae</taxon>
        <taxon>PACMAD clade</taxon>
        <taxon>Chloridoideae</taxon>
        <taxon>Cynodonteae</taxon>
        <taxon>Eleusininae</taxon>
        <taxon>Eleusine</taxon>
    </lineage>
</organism>
<dbReference type="SUPFAM" id="SSF52025">
    <property type="entry name" value="PA domain"/>
    <property type="match status" value="1"/>
</dbReference>
<keyword evidence="9" id="KW-1133">Transmembrane helix</keyword>
<evidence type="ECO:0000256" key="3">
    <source>
        <dbReference type="ARBA" id="ARBA00022692"/>
    </source>
</evidence>
<dbReference type="AlphaFoldDB" id="A0AAV5CRJ2"/>
<proteinExistence type="predicted"/>
<evidence type="ECO:0000256" key="8">
    <source>
        <dbReference type="ARBA" id="ARBA00022927"/>
    </source>
</evidence>
<keyword evidence="5 16" id="KW-0732">Signal</keyword>